<keyword evidence="4" id="KW-0175">Coiled coil</keyword>
<dbReference type="GO" id="GO:0000182">
    <property type="term" value="F:rDNA binding"/>
    <property type="evidence" value="ECO:0007669"/>
    <property type="project" value="TreeGrafter"/>
</dbReference>
<keyword evidence="7" id="KW-1185">Reference proteome</keyword>
<keyword evidence="6" id="KW-0239">DNA-directed DNA polymerase</keyword>
<dbReference type="Pfam" id="PF04931">
    <property type="entry name" value="DNA_pol_phi"/>
    <property type="match status" value="1"/>
</dbReference>
<sequence length="1158" mass="131762">MATTTLQLYWDLASFDPNVRQTAAQSLIRSLAEFQSTHEQTLENKEDVADTEEKLDALCASDVSYAVRRLLRGLPSSRQGARQGFSLALTELLAIMDIVSAKLVLDLLFQYTERTGAMSGEEQRDMLFGRLFGLMSIVASGMMTRATTTIEDINRILESLANMVETKSYLSEVCHHVVINMLPHLKSTGYKKEAVEKILELFMKETISTVDQLNLALSIQQQLPEVDLSTQFSGWKSSNVLDSVNLARLAVILKAAPLEDQESQTEWKPQLHSVWDRLLAVYFEPSGAVLTNGIENGVERPKKKQKAAKKADVPKVAPFQEFWTVTVDQTMFETNATHGRKFWGFQLVEKALPRLSPEQMPLIFTENFMRTFINNLSSDVRYLNKAARHTAGVLQHVAENNKQVGFALITQLLGKHGHQHFDRITKTKTVENLLPTMDEEGINSYLEYLAEMFIKSEATSDDSKQSDSRREWALSQMAMLITNTKIPKEEEWITKLVRFLMVYAFFDCKVASAKGSFFENFRQPAPALSDSVQKFCKERFQAVLVALSKLPPTEKVKEMSGSVLKTRRLNGFTNDGELWVYRVYQVYEKLEKDGKKFESLIKLSRESQKQNKKAAEVVEKLREKLQKDNQENSHDSLERGFEILIVNMMLHLLIDEEEAQAVLGDLLDCYDKTFSKAKPKAKKSKKNASTEETESQPEPVEVIVDILVSFLTNPSPVLKNLAEQVFEIFSHQITRQSLQMLLNILAASENKSGSEELFGEEESEEEEDDDVEMLEMDSDVEMIDDEEGEVDEELRQKVEEAMKSEGLLPGENDDEEADLDDEAMAAFDEKLAEVFKQKKIESKEKKDMQQNIVHFKNNVMDLVAIYVRKNPTNPLILDTIVPLLNVIRSTPAKSVTSQFVEKVTAFLKNKLTKLPEYPKEHDDTIFEIMQSVHDFATQSSSKELSEMCNQLALFLRKCIVGGADLELNDDVPAKTKEELNKMIAIYSSSLKLYMTKKSTHFPPSMIASLVQRFPHSTWPLMDSLVTYINPSETANHYRQSMACQWIMLMVQRSVGKKSEEYNQLFAQLAPKIAKQVEQTIEKSMKEEAKGTLDYDSMRNFVRFIVTMVRLHRKVLDNDVKALNKAWNAELIASITSNDKYNKPAIQTTCKQIANLLKN</sequence>
<evidence type="ECO:0000256" key="3">
    <source>
        <dbReference type="ARBA" id="ARBA00023242"/>
    </source>
</evidence>
<feature type="coiled-coil region" evidence="4">
    <location>
        <begin position="604"/>
        <end position="631"/>
    </location>
</feature>
<reference evidence="6" key="1">
    <citation type="submission" date="2020-01" db="EMBL/GenBank/DDBJ databases">
        <title>Genome Sequencing of Three Apophysomyces-Like Fungal Strains Confirms a Novel Fungal Genus in the Mucoromycota with divergent Burkholderia-like Endosymbiotic Bacteria.</title>
        <authorList>
            <person name="Stajich J.E."/>
            <person name="Macias A.M."/>
            <person name="Carter-House D."/>
            <person name="Lovett B."/>
            <person name="Kasson L.R."/>
            <person name="Berry K."/>
            <person name="Grigoriev I."/>
            <person name="Chang Y."/>
            <person name="Spatafora J."/>
            <person name="Kasson M.T."/>
        </authorList>
    </citation>
    <scope>NUCLEOTIDE SEQUENCE</scope>
    <source>
        <strain evidence="6">NRRL A-21654</strain>
    </source>
</reference>
<comment type="caution">
    <text evidence="6">The sequence shown here is derived from an EMBL/GenBank/DDBJ whole genome shotgun (WGS) entry which is preliminary data.</text>
</comment>
<dbReference type="GO" id="GO:0003887">
    <property type="term" value="F:DNA-directed DNA polymerase activity"/>
    <property type="evidence" value="ECO:0007669"/>
    <property type="project" value="UniProtKB-KW"/>
</dbReference>
<dbReference type="GO" id="GO:0006355">
    <property type="term" value="P:regulation of DNA-templated transcription"/>
    <property type="evidence" value="ECO:0007669"/>
    <property type="project" value="InterPro"/>
</dbReference>
<keyword evidence="6" id="KW-0548">Nucleotidyltransferase</keyword>
<keyword evidence="3" id="KW-0539">Nucleus</keyword>
<evidence type="ECO:0000256" key="2">
    <source>
        <dbReference type="ARBA" id="ARBA00006809"/>
    </source>
</evidence>
<comment type="similarity">
    <text evidence="2">Belongs to the MYBBP1A family.</text>
</comment>
<dbReference type="InterPro" id="IPR007015">
    <property type="entry name" value="DNA_pol_V/MYBBP1A"/>
</dbReference>
<comment type="subcellular location">
    <subcellularLocation>
        <location evidence="1">Nucleus</location>
    </subcellularLocation>
</comment>
<dbReference type="PANTHER" id="PTHR13213">
    <property type="entry name" value="MYB-BINDING PROTEIN 1A FAMILY MEMBER"/>
    <property type="match status" value="1"/>
</dbReference>
<dbReference type="InterPro" id="IPR016024">
    <property type="entry name" value="ARM-type_fold"/>
</dbReference>
<dbReference type="Proteomes" id="UP000605846">
    <property type="component" value="Unassembled WGS sequence"/>
</dbReference>
<evidence type="ECO:0000256" key="5">
    <source>
        <dbReference type="SAM" id="MobiDB-lite"/>
    </source>
</evidence>
<feature type="region of interest" description="Disordered" evidence="5">
    <location>
        <begin position="752"/>
        <end position="771"/>
    </location>
</feature>
<evidence type="ECO:0000256" key="4">
    <source>
        <dbReference type="SAM" id="Coils"/>
    </source>
</evidence>
<dbReference type="GO" id="GO:0005730">
    <property type="term" value="C:nucleolus"/>
    <property type="evidence" value="ECO:0007669"/>
    <property type="project" value="InterPro"/>
</dbReference>
<dbReference type="SUPFAM" id="SSF48371">
    <property type="entry name" value="ARM repeat"/>
    <property type="match status" value="1"/>
</dbReference>
<dbReference type="AlphaFoldDB" id="A0A8H7BX89"/>
<dbReference type="OrthoDB" id="342531at2759"/>
<proteinExistence type="inferred from homology"/>
<gene>
    <name evidence="6" type="primary">POL5</name>
    <name evidence="6" type="ORF">EC973_004007</name>
</gene>
<accession>A0A8H7BX89</accession>
<organism evidence="6 7">
    <name type="scientific">Apophysomyces ossiformis</name>
    <dbReference type="NCBI Taxonomy" id="679940"/>
    <lineage>
        <taxon>Eukaryota</taxon>
        <taxon>Fungi</taxon>
        <taxon>Fungi incertae sedis</taxon>
        <taxon>Mucoromycota</taxon>
        <taxon>Mucoromycotina</taxon>
        <taxon>Mucoromycetes</taxon>
        <taxon>Mucorales</taxon>
        <taxon>Mucorineae</taxon>
        <taxon>Mucoraceae</taxon>
        <taxon>Apophysomyces</taxon>
    </lineage>
</organism>
<protein>
    <submittedName>
        <fullName evidence="6">DNA-directed DNA polymerase</fullName>
    </submittedName>
</protein>
<name>A0A8H7BX89_9FUNG</name>
<evidence type="ECO:0000313" key="6">
    <source>
        <dbReference type="EMBL" id="KAF7729634.1"/>
    </source>
</evidence>
<dbReference type="EMBL" id="JABAYA010000023">
    <property type="protein sequence ID" value="KAF7729634.1"/>
    <property type="molecule type" value="Genomic_DNA"/>
</dbReference>
<keyword evidence="6" id="KW-0808">Transferase</keyword>
<dbReference type="PANTHER" id="PTHR13213:SF2">
    <property type="entry name" value="MYB-BINDING PROTEIN 1A"/>
    <property type="match status" value="1"/>
</dbReference>
<feature type="compositionally biased region" description="Acidic residues" evidence="5">
    <location>
        <begin position="757"/>
        <end position="771"/>
    </location>
</feature>
<evidence type="ECO:0000256" key="1">
    <source>
        <dbReference type="ARBA" id="ARBA00004123"/>
    </source>
</evidence>
<evidence type="ECO:0000313" key="7">
    <source>
        <dbReference type="Proteomes" id="UP000605846"/>
    </source>
</evidence>